<dbReference type="AlphaFoldDB" id="A0A183M343"/>
<reference evidence="2 3" key="1">
    <citation type="submission" date="2018-11" db="EMBL/GenBank/DDBJ databases">
        <authorList>
            <consortium name="Pathogen Informatics"/>
        </authorList>
    </citation>
    <scope>NUCLEOTIDE SEQUENCE [LARGE SCALE GENOMIC DNA]</scope>
    <source>
        <strain evidence="2 3">Zambia</strain>
    </source>
</reference>
<dbReference type="InterPro" id="IPR045609">
    <property type="entry name" value="DUF6451"/>
</dbReference>
<dbReference type="PANTHER" id="PTHR47027:SF25">
    <property type="entry name" value="REVERSE TRANSCRIPTASE DOMAIN-CONTAINING PROTEIN"/>
    <property type="match status" value="1"/>
</dbReference>
<evidence type="ECO:0000256" key="1">
    <source>
        <dbReference type="SAM" id="MobiDB-lite"/>
    </source>
</evidence>
<keyword evidence="3" id="KW-1185">Reference proteome</keyword>
<dbReference type="PANTHER" id="PTHR47027">
    <property type="entry name" value="REVERSE TRANSCRIPTASE DOMAIN-CONTAINING PROTEIN"/>
    <property type="match status" value="1"/>
</dbReference>
<gene>
    <name evidence="2" type="ORF">SMRZ_LOCUS10468</name>
</gene>
<feature type="region of interest" description="Disordered" evidence="1">
    <location>
        <begin position="181"/>
        <end position="206"/>
    </location>
</feature>
<evidence type="ECO:0000313" key="2">
    <source>
        <dbReference type="EMBL" id="VDO90504.1"/>
    </source>
</evidence>
<feature type="compositionally biased region" description="Basic and acidic residues" evidence="1">
    <location>
        <begin position="195"/>
        <end position="206"/>
    </location>
</feature>
<accession>A0A183M343</accession>
<organism evidence="2 3">
    <name type="scientific">Schistosoma margrebowiei</name>
    <dbReference type="NCBI Taxonomy" id="48269"/>
    <lineage>
        <taxon>Eukaryota</taxon>
        <taxon>Metazoa</taxon>
        <taxon>Spiralia</taxon>
        <taxon>Lophotrochozoa</taxon>
        <taxon>Platyhelminthes</taxon>
        <taxon>Trematoda</taxon>
        <taxon>Digenea</taxon>
        <taxon>Strigeidida</taxon>
        <taxon>Schistosomatoidea</taxon>
        <taxon>Schistosomatidae</taxon>
        <taxon>Schistosoma</taxon>
    </lineage>
</organism>
<dbReference type="EMBL" id="UZAI01005427">
    <property type="protein sequence ID" value="VDO90504.1"/>
    <property type="molecule type" value="Genomic_DNA"/>
</dbReference>
<proteinExistence type="predicted"/>
<sequence length="206" mass="23557">MQLDDLDIADDLALLSHTHGQMKMKVTGVASASILVGVEIQRITSKILKYKTENTDPTTLEEKALEKVESFTWRTYGTQNNCLSTNIKVKIFNTNVKTVLLYGSGTWRTTTTTIKKVQAFINSCLRKILNIRWPDTISSSLQWERTNQPPAEEEIMKRRCKGIGHTLWKSNCIIGRTLTWNPEGKQKRGRPKNTFRRELGGDMRDQ</sequence>
<dbReference type="Proteomes" id="UP000277204">
    <property type="component" value="Unassembled WGS sequence"/>
</dbReference>
<name>A0A183M343_9TREM</name>
<evidence type="ECO:0000313" key="3">
    <source>
        <dbReference type="Proteomes" id="UP000277204"/>
    </source>
</evidence>
<dbReference type="Pfam" id="PF20049">
    <property type="entry name" value="DUF6451"/>
    <property type="match status" value="1"/>
</dbReference>
<protein>
    <submittedName>
        <fullName evidence="2">Uncharacterized protein</fullName>
    </submittedName>
</protein>